<feature type="region of interest" description="Disordered" evidence="1">
    <location>
        <begin position="518"/>
        <end position="543"/>
    </location>
</feature>
<dbReference type="CDD" id="cd00761">
    <property type="entry name" value="Glyco_tranf_GTA_type"/>
    <property type="match status" value="1"/>
</dbReference>
<gene>
    <name evidence="3" type="ORF">AURANDRAFT_64649</name>
</gene>
<dbReference type="RefSeq" id="XP_009037757.1">
    <property type="nucleotide sequence ID" value="XM_009039509.1"/>
</dbReference>
<dbReference type="InterPro" id="IPR029044">
    <property type="entry name" value="Nucleotide-diphossugar_trans"/>
</dbReference>
<dbReference type="EMBL" id="GL833130">
    <property type="protein sequence ID" value="EGB07776.1"/>
    <property type="molecule type" value="Genomic_DNA"/>
</dbReference>
<sequence>MFVIKKKSAAKSNAEWAAVKSTFMQLGIYFIAVRVMARGGGSCAGGAAFLGGRMSSFRSFAAARKKSAPKTADLRAAALAIPAVAWAAGEERAGGVAIWQAHGEPWYESGLPSSVAVFAGCDTDARIGGVAPGALVAVVPGARRFDAAGELRLRVEVTLEAGRTVGWMKAKALSPTPHTFHSASHELHDGVAEDAGPTLGGVAGGPNLRVMRFREDGGSAAALAKRKPAKRKPDKAVEACFAATKDRQRELHRRERVSGGCRTSLACACGEGFGREARLPPPPGFVAGRVSIIVPTFGPRHHLHHQIYKCFVAQDWADKELLVLDTDRESRFFAHLRDERVLYFRTDAHGEVGKPSLGSKRNTLLANCSGEFVVCFDDDNLYAPQYVSTVLGHMAAAGATMTVLTAAHGYDVSKDELRMHEDLDARGEFYVFRRSTMDCLSFVDTGVGEEAGVVHANATHRIYDDFGLFIHATHGKNLSSFSGSSAERKCAISDPIDPQTLPNPQMRAMLAEHRDAFHHAEQPTSGWRPLSASDGPLARPTFP</sequence>
<dbReference type="SUPFAM" id="SSF53448">
    <property type="entry name" value="Nucleotide-diphospho-sugar transferases"/>
    <property type="match status" value="1"/>
</dbReference>
<evidence type="ECO:0000256" key="1">
    <source>
        <dbReference type="SAM" id="MobiDB-lite"/>
    </source>
</evidence>
<dbReference type="AlphaFoldDB" id="F0YB36"/>
<name>F0YB36_AURAN</name>
<organism evidence="4">
    <name type="scientific">Aureococcus anophagefferens</name>
    <name type="common">Harmful bloom alga</name>
    <dbReference type="NCBI Taxonomy" id="44056"/>
    <lineage>
        <taxon>Eukaryota</taxon>
        <taxon>Sar</taxon>
        <taxon>Stramenopiles</taxon>
        <taxon>Ochrophyta</taxon>
        <taxon>Pelagophyceae</taxon>
        <taxon>Pelagomonadales</taxon>
        <taxon>Pelagomonadaceae</taxon>
        <taxon>Aureococcus</taxon>
    </lineage>
</organism>
<evidence type="ECO:0000313" key="4">
    <source>
        <dbReference type="Proteomes" id="UP000002729"/>
    </source>
</evidence>
<accession>F0YB36</accession>
<reference evidence="3 4" key="1">
    <citation type="journal article" date="2011" name="Proc. Natl. Acad. Sci. U.S.A.">
        <title>Niche of harmful alga Aureococcus anophagefferens revealed through ecogenomics.</title>
        <authorList>
            <person name="Gobler C.J."/>
            <person name="Berry D.L."/>
            <person name="Dyhrman S.T."/>
            <person name="Wilhelm S.W."/>
            <person name="Salamov A."/>
            <person name="Lobanov A.V."/>
            <person name="Zhang Y."/>
            <person name="Collier J.L."/>
            <person name="Wurch L.L."/>
            <person name="Kustka A.B."/>
            <person name="Dill B.D."/>
            <person name="Shah M."/>
            <person name="VerBerkmoes N.C."/>
            <person name="Kuo A."/>
            <person name="Terry A."/>
            <person name="Pangilinan J."/>
            <person name="Lindquist E.A."/>
            <person name="Lucas S."/>
            <person name="Paulsen I.T."/>
            <person name="Hattenrath-Lehmann T.K."/>
            <person name="Talmage S.C."/>
            <person name="Walker E.A."/>
            <person name="Koch F."/>
            <person name="Burson A.M."/>
            <person name="Marcoval M.A."/>
            <person name="Tang Y.Z."/>
            <person name="Lecleir G.R."/>
            <person name="Coyne K.J."/>
            <person name="Berg G.M."/>
            <person name="Bertrand E.M."/>
            <person name="Saito M.A."/>
            <person name="Gladyshev V.N."/>
            <person name="Grigoriev I.V."/>
        </authorList>
    </citation>
    <scope>NUCLEOTIDE SEQUENCE [LARGE SCALE GENOMIC DNA]</scope>
    <source>
        <strain evidence="4">CCMP 1984</strain>
    </source>
</reference>
<dbReference type="Proteomes" id="UP000002729">
    <property type="component" value="Unassembled WGS sequence"/>
</dbReference>
<dbReference type="InParanoid" id="F0YB36"/>
<keyword evidence="4" id="KW-1185">Reference proteome</keyword>
<dbReference type="InterPro" id="IPR001173">
    <property type="entry name" value="Glyco_trans_2-like"/>
</dbReference>
<evidence type="ECO:0000259" key="2">
    <source>
        <dbReference type="Pfam" id="PF00535"/>
    </source>
</evidence>
<proteinExistence type="predicted"/>
<feature type="domain" description="Glycosyltransferase 2-like" evidence="2">
    <location>
        <begin position="291"/>
        <end position="421"/>
    </location>
</feature>
<dbReference type="GeneID" id="20224938"/>
<dbReference type="OrthoDB" id="413041at2759"/>
<dbReference type="Pfam" id="PF00535">
    <property type="entry name" value="Glycos_transf_2"/>
    <property type="match status" value="1"/>
</dbReference>
<dbReference type="Gene3D" id="3.90.550.10">
    <property type="entry name" value="Spore Coat Polysaccharide Biosynthesis Protein SpsA, Chain A"/>
    <property type="match status" value="1"/>
</dbReference>
<evidence type="ECO:0000313" key="3">
    <source>
        <dbReference type="EMBL" id="EGB07776.1"/>
    </source>
</evidence>
<protein>
    <recommendedName>
        <fullName evidence="2">Glycosyltransferase 2-like domain-containing protein</fullName>
    </recommendedName>
</protein>
<dbReference type="KEGG" id="aaf:AURANDRAFT_64649"/>